<dbReference type="PANTHER" id="PTHR14237:SF19">
    <property type="entry name" value="MITOCHONDRIAL AMIDOXIME REDUCING COMPONENT 1"/>
    <property type="match status" value="1"/>
</dbReference>
<dbReference type="OrthoDB" id="9793178at2"/>
<dbReference type="AlphaFoldDB" id="A0A1I5T0Q9"/>
<reference evidence="3" key="1">
    <citation type="submission" date="2016-10" db="EMBL/GenBank/DDBJ databases">
        <authorList>
            <person name="Varghese N."/>
            <person name="Submissions S."/>
        </authorList>
    </citation>
    <scope>NUCLEOTIDE SEQUENCE [LARGE SCALE GENOMIC DNA]</scope>
    <source>
        <strain evidence="3">CGMCC 4.5579</strain>
    </source>
</reference>
<dbReference type="RefSeq" id="WP_092530373.1">
    <property type="nucleotide sequence ID" value="NZ_FOWW01000003.1"/>
</dbReference>
<dbReference type="Proteomes" id="UP000198727">
    <property type="component" value="Unassembled WGS sequence"/>
</dbReference>
<accession>A0A1I5T0Q9</accession>
<gene>
    <name evidence="2" type="ORF">SAMN05421810_103348</name>
</gene>
<dbReference type="InterPro" id="IPR005303">
    <property type="entry name" value="MOCOS_middle"/>
</dbReference>
<dbReference type="GO" id="GO:0003824">
    <property type="term" value="F:catalytic activity"/>
    <property type="evidence" value="ECO:0007669"/>
    <property type="project" value="InterPro"/>
</dbReference>
<dbReference type="Pfam" id="PF03476">
    <property type="entry name" value="MOSC_N"/>
    <property type="match status" value="1"/>
</dbReference>
<protein>
    <recommendedName>
        <fullName evidence="1">MOSC domain-containing protein</fullName>
    </recommendedName>
</protein>
<dbReference type="Pfam" id="PF03473">
    <property type="entry name" value="MOSC"/>
    <property type="match status" value="1"/>
</dbReference>
<evidence type="ECO:0000313" key="2">
    <source>
        <dbReference type="EMBL" id="SFP76644.1"/>
    </source>
</evidence>
<feature type="domain" description="MOSC" evidence="1">
    <location>
        <begin position="120"/>
        <end position="269"/>
    </location>
</feature>
<evidence type="ECO:0000313" key="3">
    <source>
        <dbReference type="Proteomes" id="UP000198727"/>
    </source>
</evidence>
<dbReference type="PANTHER" id="PTHR14237">
    <property type="entry name" value="MOLYBDOPTERIN COFACTOR SULFURASE MOSC"/>
    <property type="match status" value="1"/>
</dbReference>
<dbReference type="EMBL" id="FOWW01000003">
    <property type="protein sequence ID" value="SFP76644.1"/>
    <property type="molecule type" value="Genomic_DNA"/>
</dbReference>
<dbReference type="InterPro" id="IPR011037">
    <property type="entry name" value="Pyrv_Knase-like_insert_dom_sf"/>
</dbReference>
<evidence type="ECO:0000259" key="1">
    <source>
        <dbReference type="PROSITE" id="PS51340"/>
    </source>
</evidence>
<dbReference type="SUPFAM" id="SSF50800">
    <property type="entry name" value="PK beta-barrel domain-like"/>
    <property type="match status" value="1"/>
</dbReference>
<dbReference type="GO" id="GO:0030151">
    <property type="term" value="F:molybdenum ion binding"/>
    <property type="evidence" value="ECO:0007669"/>
    <property type="project" value="InterPro"/>
</dbReference>
<name>A0A1I5T0Q9_9PSEU</name>
<proteinExistence type="predicted"/>
<dbReference type="InterPro" id="IPR005302">
    <property type="entry name" value="MoCF_Sase_C"/>
</dbReference>
<dbReference type="PROSITE" id="PS51340">
    <property type="entry name" value="MOSC"/>
    <property type="match status" value="1"/>
</dbReference>
<dbReference type="GO" id="GO:0030170">
    <property type="term" value="F:pyridoxal phosphate binding"/>
    <property type="evidence" value="ECO:0007669"/>
    <property type="project" value="InterPro"/>
</dbReference>
<keyword evidence="3" id="KW-1185">Reference proteome</keyword>
<organism evidence="2 3">
    <name type="scientific">Amycolatopsis arida</name>
    <dbReference type="NCBI Taxonomy" id="587909"/>
    <lineage>
        <taxon>Bacteria</taxon>
        <taxon>Bacillati</taxon>
        <taxon>Actinomycetota</taxon>
        <taxon>Actinomycetes</taxon>
        <taxon>Pseudonocardiales</taxon>
        <taxon>Pseudonocardiaceae</taxon>
        <taxon>Amycolatopsis</taxon>
    </lineage>
</organism>
<dbReference type="STRING" id="587909.SAMN05421810_103348"/>
<sequence>MVARVAQLVYYPVKGCAGTPVPAAEVTPAGLRNDRGFMVVAEDGGFRSQRRHPALATVRPTLTEDGTRLVLRAPGRADLDLPVAEDGPRRAVSVFRWDGKGVDQGDAAAEWFGALLGAPSRLVRVPPDHQRETTGATPGTAGFADSDALLVVGESSLDLLNERIAAAGGQPVPVDRFRPNVVVGGWDEPHTEDRIRRAEIGDVELAYSRECVRCAVPTVDQETGTRSGPEPVRTLATYRRAPEGGVTFGAKLAVLRAGRIAVGDEVRVVEWA</sequence>
<dbReference type="SUPFAM" id="SSF141673">
    <property type="entry name" value="MOSC N-terminal domain-like"/>
    <property type="match status" value="1"/>
</dbReference>